<feature type="transmembrane region" description="Helical" evidence="1">
    <location>
        <begin position="20"/>
        <end position="45"/>
    </location>
</feature>
<dbReference type="KEGG" id="pbro:HOP40_23355"/>
<keyword evidence="3" id="KW-1185">Reference proteome</keyword>
<accession>A0A6M6JJP3</accession>
<keyword evidence="1" id="KW-0812">Transmembrane</keyword>
<organism evidence="2 3">
    <name type="scientific">Pseudonocardia broussonetiae</name>
    <dbReference type="NCBI Taxonomy" id="2736640"/>
    <lineage>
        <taxon>Bacteria</taxon>
        <taxon>Bacillati</taxon>
        <taxon>Actinomycetota</taxon>
        <taxon>Actinomycetes</taxon>
        <taxon>Pseudonocardiales</taxon>
        <taxon>Pseudonocardiaceae</taxon>
        <taxon>Pseudonocardia</taxon>
    </lineage>
</organism>
<dbReference type="EMBL" id="CP053564">
    <property type="protein sequence ID" value="QJY48364.1"/>
    <property type="molecule type" value="Genomic_DNA"/>
</dbReference>
<dbReference type="RefSeq" id="WP_172161982.1">
    <property type="nucleotide sequence ID" value="NZ_CP053564.1"/>
</dbReference>
<dbReference type="AlphaFoldDB" id="A0A6M6JJP3"/>
<proteinExistence type="predicted"/>
<keyword evidence="1" id="KW-1133">Transmembrane helix</keyword>
<name>A0A6M6JJP3_9PSEU</name>
<sequence>MLVARPGAGRAGRGRGYGVLVWVLGAVALWTAAAVLVAAVLGAVISRADHEDPAVDVARMRVPAQAPRTLTPVCDCPLHSVA</sequence>
<keyword evidence="1" id="KW-0472">Membrane</keyword>
<dbReference type="Proteomes" id="UP000505377">
    <property type="component" value="Chromosome"/>
</dbReference>
<protein>
    <submittedName>
        <fullName evidence="2">Uncharacterized protein</fullName>
    </submittedName>
</protein>
<evidence type="ECO:0000256" key="1">
    <source>
        <dbReference type="SAM" id="Phobius"/>
    </source>
</evidence>
<evidence type="ECO:0000313" key="3">
    <source>
        <dbReference type="Proteomes" id="UP000505377"/>
    </source>
</evidence>
<gene>
    <name evidence="2" type="ORF">HOP40_23355</name>
</gene>
<evidence type="ECO:0000313" key="2">
    <source>
        <dbReference type="EMBL" id="QJY48364.1"/>
    </source>
</evidence>
<reference evidence="2 3" key="1">
    <citation type="submission" date="2020-05" db="EMBL/GenBank/DDBJ databases">
        <authorList>
            <person name="Mo P."/>
        </authorList>
    </citation>
    <scope>NUCLEOTIDE SEQUENCE [LARGE SCALE GENOMIC DNA]</scope>
    <source>
        <strain evidence="2 3">Gen01</strain>
    </source>
</reference>